<keyword evidence="1" id="KW-0436">Ligase</keyword>
<dbReference type="Pfam" id="PF13563">
    <property type="entry name" value="2_5_RNA_ligase2"/>
    <property type="match status" value="1"/>
</dbReference>
<dbReference type="RefSeq" id="WP_042449531.1">
    <property type="nucleotide sequence ID" value="NZ_BBPN01000016.1"/>
</dbReference>
<dbReference type="InterPro" id="IPR009097">
    <property type="entry name" value="Cyclic_Pdiesterase"/>
</dbReference>
<dbReference type="Proteomes" id="UP000183015">
    <property type="component" value="Unassembled WGS sequence"/>
</dbReference>
<name>A0A1H8B340_STRJI</name>
<dbReference type="AlphaFoldDB" id="A0A1H8B340"/>
<dbReference type="SUPFAM" id="SSF55144">
    <property type="entry name" value="LigT-like"/>
    <property type="match status" value="1"/>
</dbReference>
<dbReference type="EMBL" id="FOAZ01000055">
    <property type="protein sequence ID" value="SEM76709.1"/>
    <property type="molecule type" value="Genomic_DNA"/>
</dbReference>
<dbReference type="Gene3D" id="3.90.1140.10">
    <property type="entry name" value="Cyclic phosphodiesterase"/>
    <property type="match status" value="1"/>
</dbReference>
<accession>A0A1H8B340</accession>
<keyword evidence="2" id="KW-1185">Reference proteome</keyword>
<gene>
    <name evidence="1" type="ORF">SAMN05414137_15513</name>
</gene>
<sequence>MGEHALSLLATDSRSFPVDPPGDLDAAAAIVRTDQQAFDAVGRMKDHWARPGWSDRTRRLYWMATFDRDRALVDRATQCQRALTDLGLDPVPADGLHLTLLRIGDASAVAPATVDTLAEKVAAIALPRLPLLAHPLAGSRGAVRFSVTPWTGLVALHAQLAQAGRELGVPGGSGTAGFRPHLGIAYNPVDRDARPVVAAVGALRHLAPVAVTVEAVDLVELRRERSAYRWTVRHRVPLV</sequence>
<organism evidence="1 2">
    <name type="scientific">Streptacidiphilus jiangxiensis</name>
    <dbReference type="NCBI Taxonomy" id="235985"/>
    <lineage>
        <taxon>Bacteria</taxon>
        <taxon>Bacillati</taxon>
        <taxon>Actinomycetota</taxon>
        <taxon>Actinomycetes</taxon>
        <taxon>Kitasatosporales</taxon>
        <taxon>Streptomycetaceae</taxon>
        <taxon>Streptacidiphilus</taxon>
    </lineage>
</organism>
<evidence type="ECO:0000313" key="1">
    <source>
        <dbReference type="EMBL" id="SEM76709.1"/>
    </source>
</evidence>
<proteinExistence type="predicted"/>
<protein>
    <submittedName>
        <fullName evidence="1">2'-5' RNA ligase</fullName>
    </submittedName>
</protein>
<dbReference type="STRING" id="235985.SAMN05414137_15513"/>
<dbReference type="eggNOG" id="COG1514">
    <property type="taxonomic scope" value="Bacteria"/>
</dbReference>
<reference evidence="2" key="1">
    <citation type="submission" date="2016-10" db="EMBL/GenBank/DDBJ databases">
        <authorList>
            <person name="Varghese N."/>
        </authorList>
    </citation>
    <scope>NUCLEOTIDE SEQUENCE [LARGE SCALE GENOMIC DNA]</scope>
    <source>
        <strain evidence="2">DSM 45096 / BCRC 16803 / CGMCC 4.1857 / CIP 109030 / JCM 12277 / KCTC 19219 / NBRC 100920 / 33214</strain>
    </source>
</reference>
<dbReference type="OrthoDB" id="4541754at2"/>
<dbReference type="GO" id="GO:0016874">
    <property type="term" value="F:ligase activity"/>
    <property type="evidence" value="ECO:0007669"/>
    <property type="project" value="UniProtKB-KW"/>
</dbReference>
<evidence type="ECO:0000313" key="2">
    <source>
        <dbReference type="Proteomes" id="UP000183015"/>
    </source>
</evidence>